<dbReference type="PANTHER" id="PTHR10769:SF3">
    <property type="entry name" value="SMALL RIBOSOMAL SUBUNIT PROTEIN ES28"/>
    <property type="match status" value="1"/>
</dbReference>
<evidence type="ECO:0000313" key="6">
    <source>
        <dbReference type="Proteomes" id="UP001190640"/>
    </source>
</evidence>
<organism evidence="6 7">
    <name type="scientific">Eublepharis macularius</name>
    <name type="common">Leopard gecko</name>
    <name type="synonym">Cyrtodactylus macularius</name>
    <dbReference type="NCBI Taxonomy" id="481883"/>
    <lineage>
        <taxon>Eukaryota</taxon>
        <taxon>Metazoa</taxon>
        <taxon>Chordata</taxon>
        <taxon>Craniata</taxon>
        <taxon>Vertebrata</taxon>
        <taxon>Euteleostomi</taxon>
        <taxon>Lepidosauria</taxon>
        <taxon>Squamata</taxon>
        <taxon>Bifurcata</taxon>
        <taxon>Gekkota</taxon>
        <taxon>Eublepharidae</taxon>
        <taxon>Eublepharinae</taxon>
        <taxon>Eublepharis</taxon>
    </lineage>
</organism>
<keyword evidence="2" id="KW-0689">Ribosomal protein</keyword>
<evidence type="ECO:0000256" key="4">
    <source>
        <dbReference type="ARBA" id="ARBA00035146"/>
    </source>
</evidence>
<gene>
    <name evidence="7" type="primary">LOC129325500</name>
</gene>
<evidence type="ECO:0000313" key="7">
    <source>
        <dbReference type="RefSeq" id="XP_054829165.1"/>
    </source>
</evidence>
<evidence type="ECO:0000256" key="3">
    <source>
        <dbReference type="ARBA" id="ARBA00023274"/>
    </source>
</evidence>
<dbReference type="GO" id="GO:0022627">
    <property type="term" value="C:cytosolic small ribosomal subunit"/>
    <property type="evidence" value="ECO:0007669"/>
    <property type="project" value="TreeGrafter"/>
</dbReference>
<dbReference type="SUPFAM" id="SSF50249">
    <property type="entry name" value="Nucleic acid-binding proteins"/>
    <property type="match status" value="1"/>
</dbReference>
<dbReference type="Gene3D" id="2.40.50.140">
    <property type="entry name" value="Nucleic acid-binding proteins"/>
    <property type="match status" value="1"/>
</dbReference>
<dbReference type="Proteomes" id="UP001190640">
    <property type="component" value="Chromosome 3"/>
</dbReference>
<dbReference type="GO" id="GO:0030490">
    <property type="term" value="P:maturation of SSU-rRNA"/>
    <property type="evidence" value="ECO:0007669"/>
    <property type="project" value="TreeGrafter"/>
</dbReference>
<evidence type="ECO:0000256" key="1">
    <source>
        <dbReference type="ARBA" id="ARBA00005943"/>
    </source>
</evidence>
<dbReference type="GO" id="GO:0000028">
    <property type="term" value="P:ribosomal small subunit assembly"/>
    <property type="evidence" value="ECO:0007669"/>
    <property type="project" value="TreeGrafter"/>
</dbReference>
<reference evidence="7" key="1">
    <citation type="submission" date="2025-08" db="UniProtKB">
        <authorList>
            <consortium name="RefSeq"/>
        </authorList>
    </citation>
    <scope>IDENTIFICATION</scope>
    <source>
        <tissue evidence="7">Blood</tissue>
    </source>
</reference>
<name>A0AA97J0L3_EUBMA</name>
<dbReference type="CDD" id="cd04457">
    <property type="entry name" value="S1_S28E"/>
    <property type="match status" value="1"/>
</dbReference>
<dbReference type="InterPro" id="IPR012340">
    <property type="entry name" value="NA-bd_OB-fold"/>
</dbReference>
<accession>A0AA97J0L3</accession>
<protein>
    <recommendedName>
        <fullName evidence="4">Small ribosomal subunit protein eS28</fullName>
    </recommendedName>
    <alternativeName>
        <fullName evidence="5">40S ribosomal protein S28</fullName>
    </alternativeName>
</protein>
<proteinExistence type="inferred from homology"/>
<sequence length="70" mass="8069">MDMSRVQPSKLAQVTKVLSRTSSQGQCMQVQVEFMDDTSRAIIRNMKGSVWEGDVLLMLLESEWEAHRLR</sequence>
<dbReference type="GO" id="GO:0006412">
    <property type="term" value="P:translation"/>
    <property type="evidence" value="ECO:0007669"/>
    <property type="project" value="InterPro"/>
</dbReference>
<dbReference type="GeneID" id="129325500"/>
<dbReference type="GO" id="GO:0003735">
    <property type="term" value="F:structural constituent of ribosome"/>
    <property type="evidence" value="ECO:0007669"/>
    <property type="project" value="InterPro"/>
</dbReference>
<dbReference type="Pfam" id="PF01200">
    <property type="entry name" value="Ribosomal_S28e"/>
    <property type="match status" value="1"/>
</dbReference>
<dbReference type="KEGG" id="emc:129325500"/>
<dbReference type="RefSeq" id="XP_054829165.1">
    <property type="nucleotide sequence ID" value="XM_054973190.1"/>
</dbReference>
<keyword evidence="3" id="KW-0687">Ribonucleoprotein</keyword>
<keyword evidence="6" id="KW-1185">Reference proteome</keyword>
<evidence type="ECO:0000256" key="5">
    <source>
        <dbReference type="ARBA" id="ARBA00035453"/>
    </source>
</evidence>
<dbReference type="PANTHER" id="PTHR10769">
    <property type="entry name" value="40S RIBOSOMAL PROTEIN S28"/>
    <property type="match status" value="1"/>
</dbReference>
<dbReference type="AlphaFoldDB" id="A0AA97J0L3"/>
<comment type="similarity">
    <text evidence="1">Belongs to the eukaryotic ribosomal protein eS28 family.</text>
</comment>
<dbReference type="InterPro" id="IPR000289">
    <property type="entry name" value="Ribosomal_eS28"/>
</dbReference>
<evidence type="ECO:0000256" key="2">
    <source>
        <dbReference type="ARBA" id="ARBA00022980"/>
    </source>
</evidence>